<dbReference type="InterPro" id="IPR029787">
    <property type="entry name" value="Nucleotide_cyclase"/>
</dbReference>
<evidence type="ECO:0000259" key="3">
    <source>
        <dbReference type="PROSITE" id="PS50887"/>
    </source>
</evidence>
<dbReference type="EMBL" id="RAQO01000006">
    <property type="protein sequence ID" value="RKF18025.1"/>
    <property type="molecule type" value="Genomic_DNA"/>
</dbReference>
<dbReference type="SMART" id="SM00052">
    <property type="entry name" value="EAL"/>
    <property type="match status" value="1"/>
</dbReference>
<feature type="transmembrane region" description="Helical" evidence="1">
    <location>
        <begin position="301"/>
        <end position="319"/>
    </location>
</feature>
<dbReference type="SUPFAM" id="SSF55073">
    <property type="entry name" value="Nucleotide cyclase"/>
    <property type="match status" value="1"/>
</dbReference>
<name>A0A420EBG8_9ALTE</name>
<dbReference type="InterPro" id="IPR043128">
    <property type="entry name" value="Rev_trsase/Diguanyl_cyclase"/>
</dbReference>
<keyword evidence="1" id="KW-0472">Membrane</keyword>
<accession>A0A420EBG8</accession>
<organism evidence="4 5">
    <name type="scientific">Alginatibacterium sediminis</name>
    <dbReference type="NCBI Taxonomy" id="2164068"/>
    <lineage>
        <taxon>Bacteria</taxon>
        <taxon>Pseudomonadati</taxon>
        <taxon>Pseudomonadota</taxon>
        <taxon>Gammaproteobacteria</taxon>
        <taxon>Alteromonadales</taxon>
        <taxon>Alteromonadaceae</taxon>
        <taxon>Alginatibacterium</taxon>
    </lineage>
</organism>
<reference evidence="4 5" key="1">
    <citation type="submission" date="2018-09" db="EMBL/GenBank/DDBJ databases">
        <authorList>
            <person name="Wang Z."/>
        </authorList>
    </citation>
    <scope>NUCLEOTIDE SEQUENCE [LARGE SCALE GENOMIC DNA]</scope>
    <source>
        <strain evidence="4 5">ALS 81</strain>
    </source>
</reference>
<dbReference type="InterPro" id="IPR050706">
    <property type="entry name" value="Cyclic-di-GMP_PDE-like"/>
</dbReference>
<dbReference type="RefSeq" id="WP_120355251.1">
    <property type="nucleotide sequence ID" value="NZ_RAQO01000006.1"/>
</dbReference>
<dbReference type="PROSITE" id="PS50887">
    <property type="entry name" value="GGDEF"/>
    <property type="match status" value="1"/>
</dbReference>
<dbReference type="Proteomes" id="UP000286482">
    <property type="component" value="Unassembled WGS sequence"/>
</dbReference>
<dbReference type="InterPro" id="IPR001633">
    <property type="entry name" value="EAL_dom"/>
</dbReference>
<dbReference type="SMART" id="SM00267">
    <property type="entry name" value="GGDEF"/>
    <property type="match status" value="1"/>
</dbReference>
<dbReference type="OrthoDB" id="9804951at2"/>
<evidence type="ECO:0000259" key="2">
    <source>
        <dbReference type="PROSITE" id="PS50883"/>
    </source>
</evidence>
<dbReference type="Pfam" id="PF00563">
    <property type="entry name" value="EAL"/>
    <property type="match status" value="1"/>
</dbReference>
<evidence type="ECO:0000313" key="5">
    <source>
        <dbReference type="Proteomes" id="UP000286482"/>
    </source>
</evidence>
<evidence type="ECO:0000256" key="1">
    <source>
        <dbReference type="SAM" id="Phobius"/>
    </source>
</evidence>
<dbReference type="CDD" id="cd01948">
    <property type="entry name" value="EAL"/>
    <property type="match status" value="1"/>
</dbReference>
<sequence length="763" mass="86693">MALLNKNIWLAFYFVSAIWVIFLGISSYSTYKQVYNEYVTEQISHTSITRSALRSSFEQYEVLLNIVSSQIIKNDQVADKEDILSLLQAATNLDSSVVAFGLFNLDGELYVSVPENPIPKGSSLLDFKQSKSSFQNTTEREGMLIGRTYYLETVDSIVVPFRIAVRDSAGKSRFVLSLAVSLEKGFTFFGNNVVENKLKNTFLYRETDRYFQLAPIDRINNPTIYQYQIPQALVDASVEHLVANIDFTYSQIKEREIIVTSDNRDRAGQSLMASVYMKDYKLWLITEVQYSVIVQTFIQKVRVLVLAYLISIALIFFLFRNIANSEKDKTIELSYQANHDYLTKLWNRHFFDRYLASVDINTVFSLIYLNIDHFKAVNDSYGHIYGDKLLAIVASRIKSSAKADEMLIRFSGDEFILLSFNKTKQQTSEICSQLLTCFDTPFSIGESEIILSASISVSLYPKDSNNPNDIKRNADLAMYSAKKEKRTAIFYDESMLYDYLHKRDIEHELNKAIVNDELYMAYQPQYSVDGSVVGVEALVRWQSPKLGFMPPDSFIYIAESIGSMDQIGTFVIERSLTDMLALQKSTGVRFSVSVNVSVKQFKKADFFENLMAIINKIGFCAELLILEVTESVLIEDIESIQHLMLKIKQQNIRISLDDFGTGYSSLSILKNLPIDELKIDKSFIADITTDRESRTMINGIISIAKNKNIITVAEGVETKDMLVELSKLDCDVFQGYYFSKPIDKAQLASLLSSQATSATVNKL</sequence>
<keyword evidence="5" id="KW-1185">Reference proteome</keyword>
<dbReference type="PANTHER" id="PTHR33121">
    <property type="entry name" value="CYCLIC DI-GMP PHOSPHODIESTERASE PDEF"/>
    <property type="match status" value="1"/>
</dbReference>
<keyword evidence="1" id="KW-0812">Transmembrane</keyword>
<dbReference type="SUPFAM" id="SSF141868">
    <property type="entry name" value="EAL domain-like"/>
    <property type="match status" value="1"/>
</dbReference>
<feature type="domain" description="GGDEF" evidence="3">
    <location>
        <begin position="362"/>
        <end position="494"/>
    </location>
</feature>
<dbReference type="InterPro" id="IPR000160">
    <property type="entry name" value="GGDEF_dom"/>
</dbReference>
<evidence type="ECO:0000313" key="4">
    <source>
        <dbReference type="EMBL" id="RKF18025.1"/>
    </source>
</evidence>
<dbReference type="CDD" id="cd01949">
    <property type="entry name" value="GGDEF"/>
    <property type="match status" value="1"/>
</dbReference>
<keyword evidence="1" id="KW-1133">Transmembrane helix</keyword>
<comment type="caution">
    <text evidence="4">The sequence shown here is derived from an EMBL/GenBank/DDBJ whole genome shotgun (WGS) entry which is preliminary data.</text>
</comment>
<dbReference type="Pfam" id="PF00990">
    <property type="entry name" value="GGDEF"/>
    <property type="match status" value="1"/>
</dbReference>
<feature type="domain" description="EAL" evidence="2">
    <location>
        <begin position="502"/>
        <end position="755"/>
    </location>
</feature>
<dbReference type="NCBIfam" id="TIGR00254">
    <property type="entry name" value="GGDEF"/>
    <property type="match status" value="1"/>
</dbReference>
<dbReference type="PROSITE" id="PS50883">
    <property type="entry name" value="EAL"/>
    <property type="match status" value="1"/>
</dbReference>
<protein>
    <submittedName>
        <fullName evidence="4">EAL domain-containing protein</fullName>
    </submittedName>
</protein>
<feature type="transmembrane region" description="Helical" evidence="1">
    <location>
        <begin position="7"/>
        <end position="28"/>
    </location>
</feature>
<dbReference type="PANTHER" id="PTHR33121:SF70">
    <property type="entry name" value="SIGNALING PROTEIN YKOW"/>
    <property type="match status" value="1"/>
</dbReference>
<dbReference type="GO" id="GO:0071111">
    <property type="term" value="F:cyclic-guanylate-specific phosphodiesterase activity"/>
    <property type="evidence" value="ECO:0007669"/>
    <property type="project" value="InterPro"/>
</dbReference>
<proteinExistence type="predicted"/>
<gene>
    <name evidence="4" type="ORF">DBZ36_12335</name>
</gene>
<dbReference type="AlphaFoldDB" id="A0A420EBG8"/>
<dbReference type="Gene3D" id="3.20.20.450">
    <property type="entry name" value="EAL domain"/>
    <property type="match status" value="1"/>
</dbReference>
<dbReference type="InterPro" id="IPR035919">
    <property type="entry name" value="EAL_sf"/>
</dbReference>
<dbReference type="Gene3D" id="3.30.70.270">
    <property type="match status" value="1"/>
</dbReference>